<dbReference type="EMBL" id="JAODUP010000069">
    <property type="protein sequence ID" value="KAK2164051.1"/>
    <property type="molecule type" value="Genomic_DNA"/>
</dbReference>
<proteinExistence type="predicted"/>
<feature type="transmembrane region" description="Helical" evidence="1">
    <location>
        <begin position="12"/>
        <end position="30"/>
    </location>
</feature>
<evidence type="ECO:0000256" key="1">
    <source>
        <dbReference type="SAM" id="Phobius"/>
    </source>
</evidence>
<keyword evidence="1" id="KW-0812">Transmembrane</keyword>
<evidence type="ECO:0000313" key="2">
    <source>
        <dbReference type="EMBL" id="KAK2164051.1"/>
    </source>
</evidence>
<evidence type="ECO:0000313" key="3">
    <source>
        <dbReference type="Proteomes" id="UP001208570"/>
    </source>
</evidence>
<dbReference type="AlphaFoldDB" id="A0AAD9NDB0"/>
<sequence>MGRGKDGACPGVFFSILWFFGIFVIAYPVSGLFCSIYLFLAPFAACIPPLKGALKVILGLINYPYTFSKNMVNMAACDAQSWAPDNEV</sequence>
<keyword evidence="1" id="KW-0472">Membrane</keyword>
<name>A0AAD9NDB0_9ANNE</name>
<feature type="transmembrane region" description="Helical" evidence="1">
    <location>
        <begin position="36"/>
        <end position="61"/>
    </location>
</feature>
<dbReference type="PANTHER" id="PTHR39948:SF1">
    <property type="entry name" value="GEO11419P1"/>
    <property type="match status" value="1"/>
</dbReference>
<organism evidence="2 3">
    <name type="scientific">Paralvinella palmiformis</name>
    <dbReference type="NCBI Taxonomy" id="53620"/>
    <lineage>
        <taxon>Eukaryota</taxon>
        <taxon>Metazoa</taxon>
        <taxon>Spiralia</taxon>
        <taxon>Lophotrochozoa</taxon>
        <taxon>Annelida</taxon>
        <taxon>Polychaeta</taxon>
        <taxon>Sedentaria</taxon>
        <taxon>Canalipalpata</taxon>
        <taxon>Terebellida</taxon>
        <taxon>Terebelliformia</taxon>
        <taxon>Alvinellidae</taxon>
        <taxon>Paralvinella</taxon>
    </lineage>
</organism>
<protein>
    <submittedName>
        <fullName evidence="2">Uncharacterized protein</fullName>
    </submittedName>
</protein>
<dbReference type="Proteomes" id="UP001208570">
    <property type="component" value="Unassembled WGS sequence"/>
</dbReference>
<reference evidence="2" key="1">
    <citation type="journal article" date="2023" name="Mol. Biol. Evol.">
        <title>Third-Generation Sequencing Reveals the Adaptive Role of the Epigenome in Three Deep-Sea Polychaetes.</title>
        <authorList>
            <person name="Perez M."/>
            <person name="Aroh O."/>
            <person name="Sun Y."/>
            <person name="Lan Y."/>
            <person name="Juniper S.K."/>
            <person name="Young C.R."/>
            <person name="Angers B."/>
            <person name="Qian P.Y."/>
        </authorList>
    </citation>
    <scope>NUCLEOTIDE SEQUENCE</scope>
    <source>
        <strain evidence="2">P08H-3</strain>
    </source>
</reference>
<comment type="caution">
    <text evidence="2">The sequence shown here is derived from an EMBL/GenBank/DDBJ whole genome shotgun (WGS) entry which is preliminary data.</text>
</comment>
<keyword evidence="3" id="KW-1185">Reference proteome</keyword>
<keyword evidence="1" id="KW-1133">Transmembrane helix</keyword>
<accession>A0AAD9NDB0</accession>
<dbReference type="PANTHER" id="PTHR39948">
    <property type="entry name" value="GEO11419P1"/>
    <property type="match status" value="1"/>
</dbReference>
<gene>
    <name evidence="2" type="ORF">LSH36_69g01002</name>
</gene>